<dbReference type="EMBL" id="CAJOBO010005665">
    <property type="protein sequence ID" value="CAF4548587.1"/>
    <property type="molecule type" value="Genomic_DNA"/>
</dbReference>
<comment type="caution">
    <text evidence="4">The sequence shown here is derived from an EMBL/GenBank/DDBJ whole genome shotgun (WGS) entry which is preliminary data.</text>
</comment>
<gene>
    <name evidence="4" type="ORF">HFQ381_LOCUS30744</name>
    <name evidence="3" type="ORF">UJA718_LOCUS28553</name>
</gene>
<evidence type="ECO:0000313" key="3">
    <source>
        <dbReference type="EMBL" id="CAF4537286.1"/>
    </source>
</evidence>
<proteinExistence type="predicted"/>
<dbReference type="EMBL" id="CAJOBP010008562">
    <property type="protein sequence ID" value="CAF4537286.1"/>
    <property type="molecule type" value="Genomic_DNA"/>
</dbReference>
<feature type="non-terminal residue" evidence="4">
    <location>
        <position position="1"/>
    </location>
</feature>
<name>A0A820YGD2_9BILA</name>
<feature type="coiled-coil region" evidence="1">
    <location>
        <begin position="41"/>
        <end position="68"/>
    </location>
</feature>
<dbReference type="Proteomes" id="UP000663873">
    <property type="component" value="Unassembled WGS sequence"/>
</dbReference>
<dbReference type="Proteomes" id="UP000663851">
    <property type="component" value="Unassembled WGS sequence"/>
</dbReference>
<reference evidence="4" key="1">
    <citation type="submission" date="2021-02" db="EMBL/GenBank/DDBJ databases">
        <authorList>
            <person name="Nowell W R."/>
        </authorList>
    </citation>
    <scope>NUCLEOTIDE SEQUENCE</scope>
</reference>
<keyword evidence="1" id="KW-0175">Coiled coil</keyword>
<evidence type="ECO:0000313" key="6">
    <source>
        <dbReference type="Proteomes" id="UP000663873"/>
    </source>
</evidence>
<feature type="region of interest" description="Disordered" evidence="2">
    <location>
        <begin position="1"/>
        <end position="20"/>
    </location>
</feature>
<sequence length="70" mass="7991">MSSAKRQPLKAGKENQNVPVETAEQRIENLEAIVTLQAATINNFQGMNEQLVRLLNEYQKTIHEHQETIC</sequence>
<evidence type="ECO:0000313" key="4">
    <source>
        <dbReference type="EMBL" id="CAF4548587.1"/>
    </source>
</evidence>
<evidence type="ECO:0000313" key="5">
    <source>
        <dbReference type="Proteomes" id="UP000663851"/>
    </source>
</evidence>
<evidence type="ECO:0000256" key="2">
    <source>
        <dbReference type="SAM" id="MobiDB-lite"/>
    </source>
</evidence>
<dbReference type="AlphaFoldDB" id="A0A820YGD2"/>
<evidence type="ECO:0000256" key="1">
    <source>
        <dbReference type="SAM" id="Coils"/>
    </source>
</evidence>
<keyword evidence="6" id="KW-1185">Reference proteome</keyword>
<protein>
    <submittedName>
        <fullName evidence="4">Uncharacterized protein</fullName>
    </submittedName>
</protein>
<organism evidence="4 5">
    <name type="scientific">Rotaria socialis</name>
    <dbReference type="NCBI Taxonomy" id="392032"/>
    <lineage>
        <taxon>Eukaryota</taxon>
        <taxon>Metazoa</taxon>
        <taxon>Spiralia</taxon>
        <taxon>Gnathifera</taxon>
        <taxon>Rotifera</taxon>
        <taxon>Eurotatoria</taxon>
        <taxon>Bdelloidea</taxon>
        <taxon>Philodinida</taxon>
        <taxon>Philodinidae</taxon>
        <taxon>Rotaria</taxon>
    </lineage>
</organism>
<accession>A0A820YGD2</accession>